<reference evidence="1" key="1">
    <citation type="submission" date="2018-05" db="EMBL/GenBank/DDBJ databases">
        <authorList>
            <person name="Lanie J.A."/>
            <person name="Ng W.-L."/>
            <person name="Kazmierczak K.M."/>
            <person name="Andrzejewski T.M."/>
            <person name="Davidsen T.M."/>
            <person name="Wayne K.J."/>
            <person name="Tettelin H."/>
            <person name="Glass J.I."/>
            <person name="Rusch D."/>
            <person name="Podicherti R."/>
            <person name="Tsui H.-C.T."/>
            <person name="Winkler M.E."/>
        </authorList>
    </citation>
    <scope>NUCLEOTIDE SEQUENCE</scope>
</reference>
<dbReference type="GO" id="GO:0016705">
    <property type="term" value="F:oxidoreductase activity, acting on paired donors, with incorporation or reduction of molecular oxygen"/>
    <property type="evidence" value="ECO:0007669"/>
    <property type="project" value="InterPro"/>
</dbReference>
<dbReference type="InterPro" id="IPR036396">
    <property type="entry name" value="Cyt_P450_sf"/>
</dbReference>
<accession>A0A382SEH8</accession>
<dbReference type="GO" id="GO:0004497">
    <property type="term" value="F:monooxygenase activity"/>
    <property type="evidence" value="ECO:0007669"/>
    <property type="project" value="InterPro"/>
</dbReference>
<dbReference type="GO" id="GO:0020037">
    <property type="term" value="F:heme binding"/>
    <property type="evidence" value="ECO:0007669"/>
    <property type="project" value="InterPro"/>
</dbReference>
<sequence length="42" mass="4996">MEIKIALQELIKRFDGFELTGKPEWMPNNRLLGLRKLEIKII</sequence>
<name>A0A382SEH8_9ZZZZ</name>
<dbReference type="Gene3D" id="1.10.630.10">
    <property type="entry name" value="Cytochrome P450"/>
    <property type="match status" value="1"/>
</dbReference>
<evidence type="ECO:0000313" key="1">
    <source>
        <dbReference type="EMBL" id="SVD08350.1"/>
    </source>
</evidence>
<dbReference type="GO" id="GO:0005506">
    <property type="term" value="F:iron ion binding"/>
    <property type="evidence" value="ECO:0007669"/>
    <property type="project" value="InterPro"/>
</dbReference>
<gene>
    <name evidence="1" type="ORF">METZ01_LOCUS361204</name>
</gene>
<dbReference type="EMBL" id="UINC01128539">
    <property type="protein sequence ID" value="SVD08350.1"/>
    <property type="molecule type" value="Genomic_DNA"/>
</dbReference>
<dbReference type="AlphaFoldDB" id="A0A382SEH8"/>
<protein>
    <submittedName>
        <fullName evidence="1">Uncharacterized protein</fullName>
    </submittedName>
</protein>
<proteinExistence type="predicted"/>
<organism evidence="1">
    <name type="scientific">marine metagenome</name>
    <dbReference type="NCBI Taxonomy" id="408172"/>
    <lineage>
        <taxon>unclassified sequences</taxon>
        <taxon>metagenomes</taxon>
        <taxon>ecological metagenomes</taxon>
    </lineage>
</organism>